<dbReference type="eggNOG" id="arCOG02976">
    <property type="taxonomic scope" value="Archaea"/>
</dbReference>
<dbReference type="RefSeq" id="WP_049990886.1">
    <property type="nucleotide sequence ID" value="NZ_FOIS01000001.1"/>
</dbReference>
<dbReference type="Pfam" id="PF19122">
    <property type="entry name" value="DUF5806"/>
    <property type="match status" value="1"/>
</dbReference>
<dbReference type="Proteomes" id="UP000183275">
    <property type="component" value="Unassembled WGS sequence"/>
</dbReference>
<keyword evidence="2" id="KW-1185">Reference proteome</keyword>
<evidence type="ECO:0000313" key="1">
    <source>
        <dbReference type="EMBL" id="SEV87376.1"/>
    </source>
</evidence>
<name>A0A1I0MHR9_9EURY</name>
<dbReference type="InterPro" id="IPR043829">
    <property type="entry name" value="DUF5806"/>
</dbReference>
<dbReference type="EMBL" id="FOIS01000001">
    <property type="protein sequence ID" value="SEV87376.1"/>
    <property type="molecule type" value="Genomic_DNA"/>
</dbReference>
<proteinExistence type="predicted"/>
<protein>
    <submittedName>
        <fullName evidence="1">Uncharacterized protein</fullName>
    </submittedName>
</protein>
<reference evidence="2" key="1">
    <citation type="submission" date="2016-10" db="EMBL/GenBank/DDBJ databases">
        <authorList>
            <person name="Varghese N."/>
        </authorList>
    </citation>
    <scope>NUCLEOTIDE SEQUENCE [LARGE SCALE GENOMIC DNA]</scope>
    <source>
        <strain evidence="2">CGMCC 1.12284</strain>
    </source>
</reference>
<accession>A0A1I0MHR9</accession>
<dbReference type="AlphaFoldDB" id="A0A1I0MHR9"/>
<sequence>MPEDTQPSSESSAAEPNRFERLESADYDRVDEFLREYVAFTAREWAVARLCADFRTETGVEMTTIGENLPELVPFMDDRYTRQAVYQSRRSFEEKVREAGATFLYGAYSDFFTANELDDIMYEATEVARFLIEVEGASLSPDTELEAEEGVRAAMEGVHRASLELRYDRCPNCGERLSEDAIESE</sequence>
<evidence type="ECO:0000313" key="2">
    <source>
        <dbReference type="Proteomes" id="UP000183275"/>
    </source>
</evidence>
<gene>
    <name evidence="1" type="ORF">SAMN05216285_0933</name>
</gene>
<dbReference type="OrthoDB" id="116506at2157"/>
<organism evidence="1 2">
    <name type="scientific">Natrinema salifodinae</name>
    <dbReference type="NCBI Taxonomy" id="1202768"/>
    <lineage>
        <taxon>Archaea</taxon>
        <taxon>Methanobacteriati</taxon>
        <taxon>Methanobacteriota</taxon>
        <taxon>Stenosarchaea group</taxon>
        <taxon>Halobacteria</taxon>
        <taxon>Halobacteriales</taxon>
        <taxon>Natrialbaceae</taxon>
        <taxon>Natrinema</taxon>
    </lineage>
</organism>